<keyword evidence="7" id="KW-0418">Kinase</keyword>
<keyword evidence="6" id="KW-0547">Nucleotide-binding</keyword>
<keyword evidence="5 14" id="KW-0808">Transferase</keyword>
<reference evidence="14 15" key="1">
    <citation type="submission" date="2022-10" db="EMBL/GenBank/DDBJ databases">
        <title>Ruegeria sp. nov., isolated from ocean surface sediments.</title>
        <authorList>
            <person name="He W."/>
            <person name="Xue H.-P."/>
            <person name="Zhang D.-F."/>
        </authorList>
    </citation>
    <scope>NUCLEOTIDE SEQUENCE [LARGE SCALE GENOMIC DNA]</scope>
    <source>
        <strain evidence="14 15">XHP0148</strain>
    </source>
</reference>
<evidence type="ECO:0000256" key="10">
    <source>
        <dbReference type="ARBA" id="ARBA00029409"/>
    </source>
</evidence>
<keyword evidence="15" id="KW-1185">Reference proteome</keyword>
<protein>
    <recommendedName>
        <fullName evidence="4">2-amino-4-hydroxy-6-hydroxymethyldihydropteridine pyrophosphokinase</fullName>
        <ecNumber evidence="3">2.7.6.3</ecNumber>
    </recommendedName>
    <alternativeName>
        <fullName evidence="11">6-hydroxymethyl-7,8-dihydropterin pyrophosphokinase</fullName>
    </alternativeName>
    <alternativeName>
        <fullName evidence="12">7,8-dihydro-6-hydroxymethylpterin-pyrophosphokinase</fullName>
    </alternativeName>
</protein>
<dbReference type="NCBIfam" id="TIGR01498">
    <property type="entry name" value="folK"/>
    <property type="match status" value="1"/>
</dbReference>
<evidence type="ECO:0000256" key="8">
    <source>
        <dbReference type="ARBA" id="ARBA00022840"/>
    </source>
</evidence>
<feature type="domain" description="7,8-dihydro-6-hydroxymethylpterin-pyrophosphokinase" evidence="13">
    <location>
        <begin position="9"/>
        <end position="160"/>
    </location>
</feature>
<dbReference type="CDD" id="cd00483">
    <property type="entry name" value="HPPK"/>
    <property type="match status" value="1"/>
</dbReference>
<comment type="pathway">
    <text evidence="1">Cofactor biosynthesis; tetrahydrofolate biosynthesis; 2-amino-4-hydroxy-6-hydroxymethyl-7,8-dihydropteridine diphosphate from 7,8-dihydroneopterin triphosphate: step 4/4.</text>
</comment>
<dbReference type="PANTHER" id="PTHR43071:SF1">
    <property type="entry name" value="2-AMINO-4-HYDROXY-6-HYDROXYMETHYLDIHYDROPTERIDINE PYROPHOSPHOKINASE"/>
    <property type="match status" value="1"/>
</dbReference>
<evidence type="ECO:0000256" key="9">
    <source>
        <dbReference type="ARBA" id="ARBA00022909"/>
    </source>
</evidence>
<dbReference type="InterPro" id="IPR000550">
    <property type="entry name" value="Hppk"/>
</dbReference>
<dbReference type="EMBL" id="JAOWLB010000009">
    <property type="protein sequence ID" value="MCV2889362.1"/>
    <property type="molecule type" value="Genomic_DNA"/>
</dbReference>
<name>A0ABT3AKZ8_9RHOB</name>
<evidence type="ECO:0000313" key="15">
    <source>
        <dbReference type="Proteomes" id="UP001320899"/>
    </source>
</evidence>
<accession>A0ABT3AKZ8</accession>
<comment type="function">
    <text evidence="10">Catalyzes the transfer of pyrophosphate from adenosine triphosphate (ATP) to 6-hydroxymethyl-7,8-dihydropterin, an enzymatic step in folate biosynthesis pathway.</text>
</comment>
<dbReference type="RefSeq" id="WP_263829117.1">
    <property type="nucleotide sequence ID" value="NZ_JAOWLB010000009.1"/>
</dbReference>
<dbReference type="Proteomes" id="UP001320899">
    <property type="component" value="Unassembled WGS sequence"/>
</dbReference>
<dbReference type="SUPFAM" id="SSF55083">
    <property type="entry name" value="6-hydroxymethyl-7,8-dihydropterin pyrophosphokinase, HPPK"/>
    <property type="match status" value="1"/>
</dbReference>
<evidence type="ECO:0000256" key="4">
    <source>
        <dbReference type="ARBA" id="ARBA00016218"/>
    </source>
</evidence>
<dbReference type="InterPro" id="IPR035907">
    <property type="entry name" value="Hppk_sf"/>
</dbReference>
<dbReference type="Pfam" id="PF01288">
    <property type="entry name" value="HPPK"/>
    <property type="match status" value="1"/>
</dbReference>
<gene>
    <name evidence="14" type="primary">folK</name>
    <name evidence="14" type="ORF">OE747_13500</name>
</gene>
<proteinExistence type="inferred from homology"/>
<evidence type="ECO:0000313" key="14">
    <source>
        <dbReference type="EMBL" id="MCV2889362.1"/>
    </source>
</evidence>
<keyword evidence="9" id="KW-0289">Folate biosynthesis</keyword>
<comment type="caution">
    <text evidence="14">The sequence shown here is derived from an EMBL/GenBank/DDBJ whole genome shotgun (WGS) entry which is preliminary data.</text>
</comment>
<evidence type="ECO:0000256" key="1">
    <source>
        <dbReference type="ARBA" id="ARBA00005051"/>
    </source>
</evidence>
<dbReference type="EC" id="2.7.6.3" evidence="3"/>
<evidence type="ECO:0000256" key="3">
    <source>
        <dbReference type="ARBA" id="ARBA00013253"/>
    </source>
</evidence>
<keyword evidence="8" id="KW-0067">ATP-binding</keyword>
<comment type="similarity">
    <text evidence="2">Belongs to the HPPK family.</text>
</comment>
<organism evidence="14 15">
    <name type="scientific">Ruegeria aquimaris</name>
    <dbReference type="NCBI Taxonomy" id="2984333"/>
    <lineage>
        <taxon>Bacteria</taxon>
        <taxon>Pseudomonadati</taxon>
        <taxon>Pseudomonadota</taxon>
        <taxon>Alphaproteobacteria</taxon>
        <taxon>Rhodobacterales</taxon>
        <taxon>Roseobacteraceae</taxon>
        <taxon>Ruegeria</taxon>
    </lineage>
</organism>
<dbReference type="GO" id="GO:0003848">
    <property type="term" value="F:2-amino-4-hydroxy-6-hydroxymethyldihydropteridine diphosphokinase activity"/>
    <property type="evidence" value="ECO:0007669"/>
    <property type="project" value="UniProtKB-EC"/>
</dbReference>
<dbReference type="Gene3D" id="3.30.70.560">
    <property type="entry name" value="7,8-Dihydro-6-hydroxymethylpterin-pyrophosphokinase HPPK"/>
    <property type="match status" value="1"/>
</dbReference>
<evidence type="ECO:0000259" key="13">
    <source>
        <dbReference type="Pfam" id="PF01288"/>
    </source>
</evidence>
<evidence type="ECO:0000256" key="7">
    <source>
        <dbReference type="ARBA" id="ARBA00022777"/>
    </source>
</evidence>
<evidence type="ECO:0000256" key="12">
    <source>
        <dbReference type="ARBA" id="ARBA00033413"/>
    </source>
</evidence>
<evidence type="ECO:0000256" key="5">
    <source>
        <dbReference type="ARBA" id="ARBA00022679"/>
    </source>
</evidence>
<evidence type="ECO:0000256" key="2">
    <source>
        <dbReference type="ARBA" id="ARBA00005810"/>
    </source>
</evidence>
<dbReference type="PANTHER" id="PTHR43071">
    <property type="entry name" value="2-AMINO-4-HYDROXY-6-HYDROXYMETHYLDIHYDROPTERIDINE PYROPHOSPHOKINASE"/>
    <property type="match status" value="1"/>
</dbReference>
<evidence type="ECO:0000256" key="11">
    <source>
        <dbReference type="ARBA" id="ARBA00029766"/>
    </source>
</evidence>
<sequence>MIKKQRESVIALGANLSFDQTPPALTLRHAIRELAGQGLSVGAESRFYVTPCFPPGAGPDYVNAAITINGNLSEVAILAVLHRVEEMFGRRREQRWGMRTLDLDLICHGDRIVPTLEEYEKWRRLPPEIQAKAAPSELILPHPRVQDRAFVLVPMADVAPDWRHPVLGKTVVELLADLPPEDVAGVKPLLP</sequence>
<evidence type="ECO:0000256" key="6">
    <source>
        <dbReference type="ARBA" id="ARBA00022741"/>
    </source>
</evidence>